<dbReference type="InterPro" id="IPR052895">
    <property type="entry name" value="HetReg/Transcr_Mod"/>
</dbReference>
<name>A0AAE0N1Z6_9PEZI</name>
<sequence length="555" mass="62231">MPNVNLAPYHYKTLWRTNEIRLVYMQPPAPETCGINDSESYIAIPTITVDLKVAPLGGCDYTALSYTWSDPELEGGYTSLHVRDDSTGTKTLRITKSLHIALRHLQQEDQARVLWIDQICINQEDEDEKGKQVAKMSRIHANARNVIVWLGPASLEKHSDLAMRFIPQMTSALASLMRHPWFSRRRIIQEVAFAQKAELWCGSQAWRQFGDAVTLFESRIADINPVFRASRIEEIGPREKKLRKVEKYAVPIAATAGSLALGVLSGGRVKPQMFAAPLKSWSGSFGREMDETKHHLKSYEYPIGQVRGVGAHLLIVALDQIVRKRPGWKAPELLCSLESLMAYLPTFDCKNPRDVIFAIAGLAKDHVKIIPDYEKDALLVFKDVFEDIISSTKSLNLLPPAGMRVIPASWASYNGQCIMSPQQNTVKDDSGINDMYWRTLLCDRDVNGGLAPSWMRRACQELYDDSADGSIDTAKRLEAATWNRRMIRHGRESFGIVPEDAWDGDAICILNGCNVPVVLRSCGPLEPWKFVGEANIHGMMDGEAMDSSHEGMQTF</sequence>
<organism evidence="2 3">
    <name type="scientific">Podospora didyma</name>
    <dbReference type="NCBI Taxonomy" id="330526"/>
    <lineage>
        <taxon>Eukaryota</taxon>
        <taxon>Fungi</taxon>
        <taxon>Dikarya</taxon>
        <taxon>Ascomycota</taxon>
        <taxon>Pezizomycotina</taxon>
        <taxon>Sordariomycetes</taxon>
        <taxon>Sordariomycetidae</taxon>
        <taxon>Sordariales</taxon>
        <taxon>Podosporaceae</taxon>
        <taxon>Podospora</taxon>
    </lineage>
</organism>
<dbReference type="PANTHER" id="PTHR24148:SF64">
    <property type="entry name" value="HETEROKARYON INCOMPATIBILITY DOMAIN-CONTAINING PROTEIN"/>
    <property type="match status" value="1"/>
</dbReference>
<dbReference type="Pfam" id="PF06985">
    <property type="entry name" value="HET"/>
    <property type="match status" value="1"/>
</dbReference>
<evidence type="ECO:0000313" key="2">
    <source>
        <dbReference type="EMBL" id="KAK3367782.1"/>
    </source>
</evidence>
<reference evidence="2" key="1">
    <citation type="journal article" date="2023" name="Mol. Phylogenet. Evol.">
        <title>Genome-scale phylogeny and comparative genomics of the fungal order Sordariales.</title>
        <authorList>
            <person name="Hensen N."/>
            <person name="Bonometti L."/>
            <person name="Westerberg I."/>
            <person name="Brannstrom I.O."/>
            <person name="Guillou S."/>
            <person name="Cros-Aarteil S."/>
            <person name="Calhoun S."/>
            <person name="Haridas S."/>
            <person name="Kuo A."/>
            <person name="Mondo S."/>
            <person name="Pangilinan J."/>
            <person name="Riley R."/>
            <person name="LaButti K."/>
            <person name="Andreopoulos B."/>
            <person name="Lipzen A."/>
            <person name="Chen C."/>
            <person name="Yan M."/>
            <person name="Daum C."/>
            <person name="Ng V."/>
            <person name="Clum A."/>
            <person name="Steindorff A."/>
            <person name="Ohm R.A."/>
            <person name="Martin F."/>
            <person name="Silar P."/>
            <person name="Natvig D.O."/>
            <person name="Lalanne C."/>
            <person name="Gautier V."/>
            <person name="Ament-Velasquez S.L."/>
            <person name="Kruys A."/>
            <person name="Hutchinson M.I."/>
            <person name="Powell A.J."/>
            <person name="Barry K."/>
            <person name="Miller A.N."/>
            <person name="Grigoriev I.V."/>
            <person name="Debuchy R."/>
            <person name="Gladieux P."/>
            <person name="Hiltunen Thoren M."/>
            <person name="Johannesson H."/>
        </authorList>
    </citation>
    <scope>NUCLEOTIDE SEQUENCE</scope>
    <source>
        <strain evidence="2">CBS 232.78</strain>
    </source>
</reference>
<protein>
    <submittedName>
        <fullName evidence="2">Heterokaryon incompatibility protein-domain-containing protein</fullName>
    </submittedName>
</protein>
<evidence type="ECO:0000259" key="1">
    <source>
        <dbReference type="Pfam" id="PF06985"/>
    </source>
</evidence>
<comment type="caution">
    <text evidence="2">The sequence shown here is derived from an EMBL/GenBank/DDBJ whole genome shotgun (WGS) entry which is preliminary data.</text>
</comment>
<accession>A0AAE0N1Z6</accession>
<dbReference type="Proteomes" id="UP001285441">
    <property type="component" value="Unassembled WGS sequence"/>
</dbReference>
<reference evidence="2" key="2">
    <citation type="submission" date="2023-06" db="EMBL/GenBank/DDBJ databases">
        <authorList>
            <consortium name="Lawrence Berkeley National Laboratory"/>
            <person name="Haridas S."/>
            <person name="Hensen N."/>
            <person name="Bonometti L."/>
            <person name="Westerberg I."/>
            <person name="Brannstrom I.O."/>
            <person name="Guillou S."/>
            <person name="Cros-Aarteil S."/>
            <person name="Calhoun S."/>
            <person name="Kuo A."/>
            <person name="Mondo S."/>
            <person name="Pangilinan J."/>
            <person name="Riley R."/>
            <person name="LaButti K."/>
            <person name="Andreopoulos B."/>
            <person name="Lipzen A."/>
            <person name="Chen C."/>
            <person name="Yanf M."/>
            <person name="Daum C."/>
            <person name="Ng V."/>
            <person name="Clum A."/>
            <person name="Steindorff A."/>
            <person name="Ohm R."/>
            <person name="Martin F."/>
            <person name="Silar P."/>
            <person name="Natvig D."/>
            <person name="Lalanne C."/>
            <person name="Gautier V."/>
            <person name="Ament-velasquez S.L."/>
            <person name="Kruys A."/>
            <person name="Hutchinson M.I."/>
            <person name="Powell A.J."/>
            <person name="Barry K."/>
            <person name="Miller A.N."/>
            <person name="Grigoriev I.V."/>
            <person name="Debuchy R."/>
            <person name="Gladieux P."/>
            <person name="Thoren M.H."/>
            <person name="Johannesson H."/>
        </authorList>
    </citation>
    <scope>NUCLEOTIDE SEQUENCE</scope>
    <source>
        <strain evidence="2">CBS 232.78</strain>
    </source>
</reference>
<evidence type="ECO:0000313" key="3">
    <source>
        <dbReference type="Proteomes" id="UP001285441"/>
    </source>
</evidence>
<dbReference type="AlphaFoldDB" id="A0AAE0N1Z6"/>
<feature type="domain" description="Heterokaryon incompatibility" evidence="1">
    <location>
        <begin position="61"/>
        <end position="171"/>
    </location>
</feature>
<proteinExistence type="predicted"/>
<dbReference type="InterPro" id="IPR010730">
    <property type="entry name" value="HET"/>
</dbReference>
<dbReference type="PANTHER" id="PTHR24148">
    <property type="entry name" value="ANKYRIN REPEAT DOMAIN-CONTAINING PROTEIN 39 HOMOLOG-RELATED"/>
    <property type="match status" value="1"/>
</dbReference>
<gene>
    <name evidence="2" type="ORF">B0H63DRAFT_529488</name>
</gene>
<keyword evidence="3" id="KW-1185">Reference proteome</keyword>
<dbReference type="EMBL" id="JAULSW010000011">
    <property type="protein sequence ID" value="KAK3367782.1"/>
    <property type="molecule type" value="Genomic_DNA"/>
</dbReference>